<evidence type="ECO:0000256" key="1">
    <source>
        <dbReference type="SAM" id="MobiDB-lite"/>
    </source>
</evidence>
<feature type="signal peptide" evidence="2">
    <location>
        <begin position="1"/>
        <end position="18"/>
    </location>
</feature>
<dbReference type="KEGG" id="more:E1B28_011539"/>
<keyword evidence="4" id="KW-1185">Reference proteome</keyword>
<feature type="region of interest" description="Disordered" evidence="1">
    <location>
        <begin position="125"/>
        <end position="149"/>
    </location>
</feature>
<dbReference type="GeneID" id="66080614"/>
<evidence type="ECO:0000313" key="4">
    <source>
        <dbReference type="Proteomes" id="UP001049176"/>
    </source>
</evidence>
<name>A0A9P7RUA7_9AGAR</name>
<evidence type="ECO:0000256" key="2">
    <source>
        <dbReference type="SAM" id="SignalP"/>
    </source>
</evidence>
<dbReference type="OrthoDB" id="3103890at2759"/>
<accession>A0A9P7RUA7</accession>
<dbReference type="EMBL" id="CM032187">
    <property type="protein sequence ID" value="KAG7089906.1"/>
    <property type="molecule type" value="Genomic_DNA"/>
</dbReference>
<gene>
    <name evidence="3" type="ORF">E1B28_011539</name>
</gene>
<organism evidence="3 4">
    <name type="scientific">Marasmius oreades</name>
    <name type="common">fairy-ring Marasmius</name>
    <dbReference type="NCBI Taxonomy" id="181124"/>
    <lineage>
        <taxon>Eukaryota</taxon>
        <taxon>Fungi</taxon>
        <taxon>Dikarya</taxon>
        <taxon>Basidiomycota</taxon>
        <taxon>Agaricomycotina</taxon>
        <taxon>Agaricomycetes</taxon>
        <taxon>Agaricomycetidae</taxon>
        <taxon>Agaricales</taxon>
        <taxon>Marasmiineae</taxon>
        <taxon>Marasmiaceae</taxon>
        <taxon>Marasmius</taxon>
    </lineage>
</organism>
<keyword evidence="2" id="KW-0732">Signal</keyword>
<sequence>MLSITKSISIMFLVGAAANVVAAPSPQPAELSGSLVVDVDRANSCVIKKPNGATLSIKGFANILLLNDLHIDGCSKEKLEKCKDMETDDDRRRAIEICPELETSGQNIAVTVLEKCMKEGMEECRKNGKCHDDDRERKNDDDDDDDKRCKDKACKKAVNVATLAKVDGCPCAKKDPLVKVDAMGIVS</sequence>
<dbReference type="RefSeq" id="XP_043006376.1">
    <property type="nucleotide sequence ID" value="XM_043156589.1"/>
</dbReference>
<evidence type="ECO:0000313" key="3">
    <source>
        <dbReference type="EMBL" id="KAG7089906.1"/>
    </source>
</evidence>
<comment type="caution">
    <text evidence="3">The sequence shown here is derived from an EMBL/GenBank/DDBJ whole genome shotgun (WGS) entry which is preliminary data.</text>
</comment>
<feature type="chain" id="PRO_5040208463" evidence="2">
    <location>
        <begin position="19"/>
        <end position="187"/>
    </location>
</feature>
<dbReference type="Proteomes" id="UP001049176">
    <property type="component" value="Chromosome 7"/>
</dbReference>
<reference evidence="3" key="1">
    <citation type="journal article" date="2021" name="Genome Biol. Evol.">
        <title>The assembled and annotated genome of the fairy-ring fungus Marasmius oreades.</title>
        <authorList>
            <person name="Hiltunen M."/>
            <person name="Ament-Velasquez S.L."/>
            <person name="Johannesson H."/>
        </authorList>
    </citation>
    <scope>NUCLEOTIDE SEQUENCE</scope>
    <source>
        <strain evidence="3">03SP1</strain>
    </source>
</reference>
<protein>
    <submittedName>
        <fullName evidence="3">Uncharacterized protein</fullName>
    </submittedName>
</protein>
<proteinExistence type="predicted"/>
<dbReference type="AlphaFoldDB" id="A0A9P7RUA7"/>